<keyword evidence="5" id="KW-1185">Reference proteome</keyword>
<evidence type="ECO:0000256" key="2">
    <source>
        <dbReference type="SAM" id="SignalP"/>
    </source>
</evidence>
<evidence type="ECO:0000313" key="4">
    <source>
        <dbReference type="EMBL" id="SSC66955.1"/>
    </source>
</evidence>
<protein>
    <recommendedName>
        <fullName evidence="3">Outer membrane protein beta-barrel domain-containing protein</fullName>
    </recommendedName>
</protein>
<sequence>MKTSLFAVAAVLLAGTAAHSADIYQPEPAPISAPEVEITEASGWYLRGDVGYSFNKMRGAEYFQGSNGNLVDFDDTNLDDNFTLGVGVGYQVNNYLRTDLTLDYMFKSDFEGSTTGSCGTPLEPCTSSDVSAMRAYHLMANAYVDIGTYGMITPYVGGGIGGAYVKWDKLRNTACQDDGGGCDDTVTHKGYHNWRFAYQLMAGASIDVTCNVKADVGYRFRHTLAGGMFGFEDNGGPGRDKGFYSHEAHVGARYLFGGCEQPVAYEPPPEPIVYK</sequence>
<dbReference type="InterPro" id="IPR011250">
    <property type="entry name" value="OMP/PagP_B-barrel"/>
</dbReference>
<feature type="chain" id="PRO_5016796597" description="Outer membrane protein beta-barrel domain-containing protein" evidence="2">
    <location>
        <begin position="21"/>
        <end position="275"/>
    </location>
</feature>
<dbReference type="Gene3D" id="2.40.160.20">
    <property type="match status" value="1"/>
</dbReference>
<dbReference type="RefSeq" id="WP_115669958.1">
    <property type="nucleotide sequence ID" value="NZ_UEYP01000003.1"/>
</dbReference>
<evidence type="ECO:0000256" key="1">
    <source>
        <dbReference type="ARBA" id="ARBA00022729"/>
    </source>
</evidence>
<dbReference type="OrthoDB" id="5643626at2"/>
<dbReference type="SUPFAM" id="SSF56925">
    <property type="entry name" value="OMPA-like"/>
    <property type="match status" value="1"/>
</dbReference>
<name>A0A376AGM3_9HYPH</name>
<keyword evidence="1 2" id="KW-0732">Signal</keyword>
<dbReference type="AlphaFoldDB" id="A0A376AGM3"/>
<reference evidence="5" key="1">
    <citation type="submission" date="2018-07" db="EMBL/GenBank/DDBJ databases">
        <authorList>
            <person name="Peiro R."/>
            <person name="Begona"/>
            <person name="Cbmso G."/>
            <person name="Lopez M."/>
            <person name="Gonzalez S."/>
        </authorList>
    </citation>
    <scope>NUCLEOTIDE SEQUENCE [LARGE SCALE GENOMIC DNA]</scope>
</reference>
<evidence type="ECO:0000259" key="3">
    <source>
        <dbReference type="Pfam" id="PF13505"/>
    </source>
</evidence>
<feature type="domain" description="Outer membrane protein beta-barrel" evidence="3">
    <location>
        <begin position="21"/>
        <end position="255"/>
    </location>
</feature>
<dbReference type="EMBL" id="UEYP01000003">
    <property type="protein sequence ID" value="SSC66955.1"/>
    <property type="molecule type" value="Genomic_DNA"/>
</dbReference>
<dbReference type="Proteomes" id="UP000254764">
    <property type="component" value="Unassembled WGS sequence"/>
</dbReference>
<dbReference type="InterPro" id="IPR027385">
    <property type="entry name" value="Beta-barrel_OMP"/>
</dbReference>
<organism evidence="4 5">
    <name type="scientific">Ciceribacter selenitireducens ATCC BAA-1503</name>
    <dbReference type="NCBI Taxonomy" id="1336235"/>
    <lineage>
        <taxon>Bacteria</taxon>
        <taxon>Pseudomonadati</taxon>
        <taxon>Pseudomonadota</taxon>
        <taxon>Alphaproteobacteria</taxon>
        <taxon>Hyphomicrobiales</taxon>
        <taxon>Rhizobiaceae</taxon>
        <taxon>Ciceribacter</taxon>
    </lineage>
</organism>
<accession>A0A376AGM3</accession>
<gene>
    <name evidence="4" type="ORF">RHIZ70_2663</name>
</gene>
<proteinExistence type="predicted"/>
<dbReference type="STRING" id="1336235.GCA_000518785_02188"/>
<feature type="signal peptide" evidence="2">
    <location>
        <begin position="1"/>
        <end position="20"/>
    </location>
</feature>
<evidence type="ECO:0000313" key="5">
    <source>
        <dbReference type="Proteomes" id="UP000254764"/>
    </source>
</evidence>
<dbReference type="Pfam" id="PF13505">
    <property type="entry name" value="OMP_b-brl"/>
    <property type="match status" value="1"/>
</dbReference>